<keyword evidence="4 8" id="KW-0812">Transmembrane</keyword>
<accession>A0A7S3JYM0</accession>
<feature type="transmembrane region" description="Helical" evidence="8">
    <location>
        <begin position="261"/>
        <end position="279"/>
    </location>
</feature>
<dbReference type="GO" id="GO:0097272">
    <property type="term" value="P:ammonium homeostasis"/>
    <property type="evidence" value="ECO:0007669"/>
    <property type="project" value="TreeGrafter"/>
</dbReference>
<feature type="transmembrane region" description="Helical" evidence="8">
    <location>
        <begin position="109"/>
        <end position="132"/>
    </location>
</feature>
<keyword evidence="7 8" id="KW-0924">Ammonia transport</keyword>
<name>A0A7S3JYM0_9STRA</name>
<feature type="transmembrane region" description="Helical" evidence="8">
    <location>
        <begin position="28"/>
        <end position="51"/>
    </location>
</feature>
<feature type="transmembrane region" description="Helical" evidence="8">
    <location>
        <begin position="392"/>
        <end position="418"/>
    </location>
</feature>
<feature type="transmembrane region" description="Helical" evidence="8">
    <location>
        <begin position="139"/>
        <end position="160"/>
    </location>
</feature>
<feature type="domain" description="Ammonium transporter AmtB-like" evidence="9">
    <location>
        <begin position="28"/>
        <end position="446"/>
    </location>
</feature>
<feature type="transmembrane region" description="Helical" evidence="8">
    <location>
        <begin position="180"/>
        <end position="203"/>
    </location>
</feature>
<dbReference type="InterPro" id="IPR024041">
    <property type="entry name" value="NH4_transpt_AmtB-like_dom"/>
</dbReference>
<dbReference type="PANTHER" id="PTHR11730:SF6">
    <property type="entry name" value="AMMONIUM TRANSPORTER"/>
    <property type="match status" value="1"/>
</dbReference>
<dbReference type="EMBL" id="HBIJ01012546">
    <property type="protein sequence ID" value="CAE0367759.1"/>
    <property type="molecule type" value="Transcribed_RNA"/>
</dbReference>
<keyword evidence="3 8" id="KW-0813">Transport</keyword>
<protein>
    <recommendedName>
        <fullName evidence="8">Ammonium transporter</fullName>
    </recommendedName>
</protein>
<evidence type="ECO:0000256" key="8">
    <source>
        <dbReference type="RuleBase" id="RU362002"/>
    </source>
</evidence>
<gene>
    <name evidence="10" type="ORF">ALAG00032_LOCUS8516</name>
</gene>
<proteinExistence type="inferred from homology"/>
<keyword evidence="5 8" id="KW-1133">Transmembrane helix</keyword>
<evidence type="ECO:0000256" key="3">
    <source>
        <dbReference type="ARBA" id="ARBA00022448"/>
    </source>
</evidence>
<evidence type="ECO:0000256" key="1">
    <source>
        <dbReference type="ARBA" id="ARBA00004141"/>
    </source>
</evidence>
<evidence type="ECO:0000256" key="5">
    <source>
        <dbReference type="ARBA" id="ARBA00022989"/>
    </source>
</evidence>
<dbReference type="GO" id="GO:0005886">
    <property type="term" value="C:plasma membrane"/>
    <property type="evidence" value="ECO:0007669"/>
    <property type="project" value="UniProtKB-SubCell"/>
</dbReference>
<sequence length="471" mass="50407">MTLTAEDIETIEAMISSAQVTTDADAHWIMFSGVLVFFMQSGFAMLCAGSVRAKNVKNIMLKNILDACVGALGFWSLGYGVAYGKYHDGNELVGSSFFFLSGQFERKDAFYNFFFQFAFAATAATIVSGAVAERCGMGAYAGYSWFLTAFVYPVVAHWVWSDKGFLSAFKKEPLLNVGTVDFAGCGVVHMVGGAAAGIGAWVLGPRIGRFDPNVPPEEFMGHSAPLTVLGTFILWVGWYGFNGGSTLAIVGYGDLASKVYVTTTLAAAAGGVTNMLLHFQIAKRFSDDKHGIYDIAETCNGVLAGLVSITASCSVVEPWAACVIGLIGAFVYTFGSCTLKKLEIDDAVNATPVHFFCGAWGLIAPGLFARGLGMRAAYGNHRTGLFYGGKGVMLSVQLLAFVAITLWVTVTMLPFFILMKAMGIFRVAEEDEVRGLDDSKHGGSAYHGNEMFKENSGHEKLAAGNVDMEQA</sequence>
<comment type="similarity">
    <text evidence="2 8">Belongs to the ammonia transporter channel (TC 1.A.11.2) family.</text>
</comment>
<evidence type="ECO:0000256" key="2">
    <source>
        <dbReference type="ARBA" id="ARBA00005887"/>
    </source>
</evidence>
<reference evidence="10" key="1">
    <citation type="submission" date="2021-01" db="EMBL/GenBank/DDBJ databases">
        <authorList>
            <person name="Corre E."/>
            <person name="Pelletier E."/>
            <person name="Niang G."/>
            <person name="Scheremetjew M."/>
            <person name="Finn R."/>
            <person name="Kale V."/>
            <person name="Holt S."/>
            <person name="Cochrane G."/>
            <person name="Meng A."/>
            <person name="Brown T."/>
            <person name="Cohen L."/>
        </authorList>
    </citation>
    <scope>NUCLEOTIDE SEQUENCE</scope>
    <source>
        <strain evidence="10">CCMP1510</strain>
    </source>
</reference>
<dbReference type="FunFam" id="1.10.3430.10:FF:000008">
    <property type="entry name" value="Ammonium transporter"/>
    <property type="match status" value="1"/>
</dbReference>
<evidence type="ECO:0000313" key="10">
    <source>
        <dbReference type="EMBL" id="CAE0367759.1"/>
    </source>
</evidence>
<dbReference type="PANTHER" id="PTHR11730">
    <property type="entry name" value="AMMONIUM TRANSPORTER"/>
    <property type="match status" value="1"/>
</dbReference>
<dbReference type="InterPro" id="IPR001905">
    <property type="entry name" value="Ammonium_transpt"/>
</dbReference>
<feature type="transmembrane region" description="Helical" evidence="8">
    <location>
        <begin position="224"/>
        <end position="241"/>
    </location>
</feature>
<evidence type="ECO:0000256" key="4">
    <source>
        <dbReference type="ARBA" id="ARBA00022692"/>
    </source>
</evidence>
<dbReference type="NCBIfam" id="TIGR00836">
    <property type="entry name" value="amt"/>
    <property type="match status" value="1"/>
</dbReference>
<evidence type="ECO:0000259" key="9">
    <source>
        <dbReference type="Pfam" id="PF00909"/>
    </source>
</evidence>
<evidence type="ECO:0000256" key="7">
    <source>
        <dbReference type="ARBA" id="ARBA00023177"/>
    </source>
</evidence>
<evidence type="ECO:0000256" key="6">
    <source>
        <dbReference type="ARBA" id="ARBA00023136"/>
    </source>
</evidence>
<feature type="transmembrane region" description="Helical" evidence="8">
    <location>
        <begin position="63"/>
        <end position="82"/>
    </location>
</feature>
<dbReference type="InterPro" id="IPR029020">
    <property type="entry name" value="Ammonium/urea_transptr"/>
</dbReference>
<dbReference type="SUPFAM" id="SSF111352">
    <property type="entry name" value="Ammonium transporter"/>
    <property type="match status" value="1"/>
</dbReference>
<dbReference type="Gene3D" id="1.10.3430.10">
    <property type="entry name" value="Ammonium transporter AmtB like domains"/>
    <property type="match status" value="1"/>
</dbReference>
<feature type="transmembrane region" description="Helical" evidence="8">
    <location>
        <begin position="351"/>
        <end position="372"/>
    </location>
</feature>
<dbReference type="GO" id="GO:0008519">
    <property type="term" value="F:ammonium channel activity"/>
    <property type="evidence" value="ECO:0007669"/>
    <property type="project" value="InterPro"/>
</dbReference>
<keyword evidence="6 8" id="KW-0472">Membrane</keyword>
<feature type="transmembrane region" description="Helical" evidence="8">
    <location>
        <begin position="318"/>
        <end position="339"/>
    </location>
</feature>
<organism evidence="10">
    <name type="scientific">Aureoumbra lagunensis</name>
    <dbReference type="NCBI Taxonomy" id="44058"/>
    <lineage>
        <taxon>Eukaryota</taxon>
        <taxon>Sar</taxon>
        <taxon>Stramenopiles</taxon>
        <taxon>Ochrophyta</taxon>
        <taxon>Pelagophyceae</taxon>
        <taxon>Pelagomonadales</taxon>
        <taxon>Aureoumbra</taxon>
    </lineage>
</organism>
<dbReference type="Pfam" id="PF00909">
    <property type="entry name" value="Ammonium_transp"/>
    <property type="match status" value="1"/>
</dbReference>
<dbReference type="AlphaFoldDB" id="A0A7S3JYM0"/>
<comment type="subcellular location">
    <subcellularLocation>
        <location evidence="8">Cell membrane</location>
        <topology evidence="8">Multi-pass membrane protein</topology>
    </subcellularLocation>
    <subcellularLocation>
        <location evidence="1">Membrane</location>
        <topology evidence="1">Multi-pass membrane protein</topology>
    </subcellularLocation>
</comment>